<feature type="compositionally biased region" description="Gly residues" evidence="1">
    <location>
        <begin position="38"/>
        <end position="50"/>
    </location>
</feature>
<evidence type="ECO:0000259" key="2">
    <source>
        <dbReference type="PROSITE" id="PS50032"/>
    </source>
</evidence>
<dbReference type="InterPro" id="IPR001772">
    <property type="entry name" value="KA1_dom"/>
</dbReference>
<protein>
    <recommendedName>
        <fullName evidence="2">KA1 domain-containing protein</fullName>
    </recommendedName>
</protein>
<gene>
    <name evidence="3" type="ORF">DXG03_007741</name>
</gene>
<organism evidence="3 4">
    <name type="scientific">Asterophora parasitica</name>
    <dbReference type="NCBI Taxonomy" id="117018"/>
    <lineage>
        <taxon>Eukaryota</taxon>
        <taxon>Fungi</taxon>
        <taxon>Dikarya</taxon>
        <taxon>Basidiomycota</taxon>
        <taxon>Agaricomycotina</taxon>
        <taxon>Agaricomycetes</taxon>
        <taxon>Agaricomycetidae</taxon>
        <taxon>Agaricales</taxon>
        <taxon>Tricholomatineae</taxon>
        <taxon>Lyophyllaceae</taxon>
        <taxon>Asterophora</taxon>
    </lineage>
</organism>
<dbReference type="Pfam" id="PF02149">
    <property type="entry name" value="KA1"/>
    <property type="match status" value="1"/>
</dbReference>
<dbReference type="AlphaFoldDB" id="A0A9P7KES5"/>
<comment type="caution">
    <text evidence="3">The sequence shown here is derived from an EMBL/GenBank/DDBJ whole genome shotgun (WGS) entry which is preliminary data.</text>
</comment>
<feature type="region of interest" description="Disordered" evidence="1">
    <location>
        <begin position="22"/>
        <end position="58"/>
    </location>
</feature>
<feature type="region of interest" description="Disordered" evidence="1">
    <location>
        <begin position="93"/>
        <end position="152"/>
    </location>
</feature>
<evidence type="ECO:0000313" key="3">
    <source>
        <dbReference type="EMBL" id="KAG5647818.1"/>
    </source>
</evidence>
<sequence>MVRGESDYRLRCIRPRRLEDAADPTDVARDIGANLSSNGGGATNGIGGSSGSSQRTATLASTKPVYTVPLDAHKHAHEGQELFSLSPVYTPSVPYTRPHPHPDLHLHPHHQPHAQTEPPSHPPRAKHAHHQPQAQTGPQAHPHGHAHHYSHVQTQLEPHLHLHTHHVHPQAFPPLPPSSAPSATSSASSSSLERQLLSCPDEPHKIAYGPFPADPGDEVRFTIELTRIALLKGTYSLDIRRLKGNLKSYGFLYEEVRKRVGDVL</sequence>
<dbReference type="PROSITE" id="PS50032">
    <property type="entry name" value="KA1"/>
    <property type="match status" value="1"/>
</dbReference>
<evidence type="ECO:0000256" key="1">
    <source>
        <dbReference type="SAM" id="MobiDB-lite"/>
    </source>
</evidence>
<accession>A0A9P7KES5</accession>
<feature type="domain" description="KA1" evidence="2">
    <location>
        <begin position="212"/>
        <end position="262"/>
    </location>
</feature>
<proteinExistence type="predicted"/>
<dbReference type="OrthoDB" id="193931at2759"/>
<evidence type="ECO:0000313" key="4">
    <source>
        <dbReference type="Proteomes" id="UP000775547"/>
    </source>
</evidence>
<dbReference type="EMBL" id="JABCKV010000006">
    <property type="protein sequence ID" value="KAG5647818.1"/>
    <property type="molecule type" value="Genomic_DNA"/>
</dbReference>
<reference evidence="3" key="2">
    <citation type="submission" date="2021-10" db="EMBL/GenBank/DDBJ databases">
        <title>Phylogenomics reveals ancestral predisposition of the termite-cultivated fungus Termitomyces towards a domesticated lifestyle.</title>
        <authorList>
            <person name="Auxier B."/>
            <person name="Grum-Grzhimaylo A."/>
            <person name="Cardenas M.E."/>
            <person name="Lodge J.D."/>
            <person name="Laessoe T."/>
            <person name="Pedersen O."/>
            <person name="Smith M.E."/>
            <person name="Kuyper T.W."/>
            <person name="Franco-Molano E.A."/>
            <person name="Baroni T.J."/>
            <person name="Aanen D.K."/>
        </authorList>
    </citation>
    <scope>NUCLEOTIDE SEQUENCE</scope>
    <source>
        <strain evidence="3">AP01</strain>
        <tissue evidence="3">Mycelium</tissue>
    </source>
</reference>
<dbReference type="Proteomes" id="UP000775547">
    <property type="component" value="Unassembled WGS sequence"/>
</dbReference>
<name>A0A9P7KES5_9AGAR</name>
<feature type="region of interest" description="Disordered" evidence="1">
    <location>
        <begin position="166"/>
        <end position="196"/>
    </location>
</feature>
<feature type="compositionally biased region" description="Low complexity" evidence="1">
    <location>
        <begin position="180"/>
        <end position="191"/>
    </location>
</feature>
<reference evidence="3" key="1">
    <citation type="submission" date="2020-07" db="EMBL/GenBank/DDBJ databases">
        <authorList>
            <person name="Nieuwenhuis M."/>
            <person name="Van De Peppel L.J.J."/>
        </authorList>
    </citation>
    <scope>NUCLEOTIDE SEQUENCE</scope>
    <source>
        <strain evidence="3">AP01</strain>
        <tissue evidence="3">Mycelium</tissue>
    </source>
</reference>
<keyword evidence="4" id="KW-1185">Reference proteome</keyword>